<dbReference type="Gene3D" id="2.40.30.10">
    <property type="entry name" value="Translation factors"/>
    <property type="match status" value="1"/>
</dbReference>
<dbReference type="InterPro" id="IPR017938">
    <property type="entry name" value="Riboflavin_synthase-like_b-brl"/>
</dbReference>
<evidence type="ECO:0000313" key="3">
    <source>
        <dbReference type="EMBL" id="GGO87697.1"/>
    </source>
</evidence>
<dbReference type="FunFam" id="2.40.30.10:FF:000131">
    <property type="entry name" value="NADPH-dependent ferric siderophore reductase"/>
    <property type="match status" value="1"/>
</dbReference>
<feature type="domain" description="FAD-binding FR-type" evidence="2">
    <location>
        <begin position="48"/>
        <end position="173"/>
    </location>
</feature>
<dbReference type="InterPro" id="IPR017927">
    <property type="entry name" value="FAD-bd_FR_type"/>
</dbReference>
<dbReference type="PROSITE" id="PS51384">
    <property type="entry name" value="FAD_FR"/>
    <property type="match status" value="1"/>
</dbReference>
<dbReference type="PANTHER" id="PTHR30157:SF0">
    <property type="entry name" value="NADPH-DEPENDENT FERRIC-CHELATE REDUCTASE"/>
    <property type="match status" value="1"/>
</dbReference>
<dbReference type="Pfam" id="PF08021">
    <property type="entry name" value="FAD_binding_9"/>
    <property type="match status" value="1"/>
</dbReference>
<proteinExistence type="predicted"/>
<keyword evidence="4" id="KW-1185">Reference proteome</keyword>
<dbReference type="InterPro" id="IPR039374">
    <property type="entry name" value="SIP_fam"/>
</dbReference>
<gene>
    <name evidence="3" type="ORF">GCM10012280_26760</name>
</gene>
<dbReference type="InterPro" id="IPR007037">
    <property type="entry name" value="SIP_rossman_dom"/>
</dbReference>
<dbReference type="SUPFAM" id="SSF63380">
    <property type="entry name" value="Riboflavin synthase domain-like"/>
    <property type="match status" value="1"/>
</dbReference>
<dbReference type="CDD" id="cd06193">
    <property type="entry name" value="siderophore_interacting"/>
    <property type="match status" value="1"/>
</dbReference>
<protein>
    <submittedName>
        <fullName evidence="3">Siderophore-interacting protein</fullName>
    </submittedName>
</protein>
<dbReference type="PANTHER" id="PTHR30157">
    <property type="entry name" value="FERRIC REDUCTASE, NADPH-DEPENDENT"/>
    <property type="match status" value="1"/>
</dbReference>
<feature type="region of interest" description="Disordered" evidence="1">
    <location>
        <begin position="1"/>
        <end position="57"/>
    </location>
</feature>
<dbReference type="Proteomes" id="UP000641932">
    <property type="component" value="Unassembled WGS sequence"/>
</dbReference>
<name>A0A917ZN72_9ACTN</name>
<reference evidence="3" key="2">
    <citation type="submission" date="2020-09" db="EMBL/GenBank/DDBJ databases">
        <authorList>
            <person name="Sun Q."/>
            <person name="Zhou Y."/>
        </authorList>
    </citation>
    <scope>NUCLEOTIDE SEQUENCE</scope>
    <source>
        <strain evidence="3">CGMCC 4.7201</strain>
    </source>
</reference>
<dbReference type="EMBL" id="BMMS01000010">
    <property type="protein sequence ID" value="GGO87697.1"/>
    <property type="molecule type" value="Genomic_DNA"/>
</dbReference>
<evidence type="ECO:0000256" key="1">
    <source>
        <dbReference type="SAM" id="MobiDB-lite"/>
    </source>
</evidence>
<dbReference type="Pfam" id="PF04954">
    <property type="entry name" value="SIP"/>
    <property type="match status" value="1"/>
</dbReference>
<evidence type="ECO:0000313" key="4">
    <source>
        <dbReference type="Proteomes" id="UP000641932"/>
    </source>
</evidence>
<evidence type="ECO:0000259" key="2">
    <source>
        <dbReference type="PROSITE" id="PS51384"/>
    </source>
</evidence>
<dbReference type="Gene3D" id="3.40.50.80">
    <property type="entry name" value="Nucleotide-binding domain of ferredoxin-NADP reductase (FNR) module"/>
    <property type="match status" value="1"/>
</dbReference>
<dbReference type="AlphaFoldDB" id="A0A917ZN72"/>
<dbReference type="InterPro" id="IPR013113">
    <property type="entry name" value="SIP_FAD-bd"/>
</dbReference>
<dbReference type="GO" id="GO:0016491">
    <property type="term" value="F:oxidoreductase activity"/>
    <property type="evidence" value="ECO:0007669"/>
    <property type="project" value="InterPro"/>
</dbReference>
<organism evidence="3 4">
    <name type="scientific">Wenjunlia tyrosinilytica</name>
    <dbReference type="NCBI Taxonomy" id="1544741"/>
    <lineage>
        <taxon>Bacteria</taxon>
        <taxon>Bacillati</taxon>
        <taxon>Actinomycetota</taxon>
        <taxon>Actinomycetes</taxon>
        <taxon>Kitasatosporales</taxon>
        <taxon>Streptomycetaceae</taxon>
        <taxon>Wenjunlia</taxon>
    </lineage>
</organism>
<comment type="caution">
    <text evidence="3">The sequence shown here is derived from an EMBL/GenBank/DDBJ whole genome shotgun (WGS) entry which is preliminary data.</text>
</comment>
<accession>A0A917ZN72</accession>
<dbReference type="InterPro" id="IPR039261">
    <property type="entry name" value="FNR_nucleotide-bd"/>
</dbReference>
<reference evidence="3" key="1">
    <citation type="journal article" date="2014" name="Int. J. Syst. Evol. Microbiol.">
        <title>Complete genome sequence of Corynebacterium casei LMG S-19264T (=DSM 44701T), isolated from a smear-ripened cheese.</title>
        <authorList>
            <consortium name="US DOE Joint Genome Institute (JGI-PGF)"/>
            <person name="Walter F."/>
            <person name="Albersmeier A."/>
            <person name="Kalinowski J."/>
            <person name="Ruckert C."/>
        </authorList>
    </citation>
    <scope>NUCLEOTIDE SEQUENCE</scope>
    <source>
        <strain evidence="3">CGMCC 4.7201</strain>
    </source>
</reference>
<feature type="compositionally biased region" description="Gly residues" evidence="1">
    <location>
        <begin position="30"/>
        <end position="41"/>
    </location>
</feature>
<sequence length="319" mass="34846">MAMADPQGRQDTPNRRRGQDAQDGQDAQSGQGGQDARGGQGRPERGRRQLHRGTVLRTERLSPHMIRVVVGGPGLAEFTAGQYTDHYIKLLFPRPGVEYPRPMDMEAVRRDLPREQWPVTRTYTVRSFDASVPELAVDFVHHGDEGLAGPWAARAKPGDELLFLGPGGGYAPDAGADWHLLVGDESALPAVAASLERLPSGAPARVFLEVAGPEEELKLETPGEAEVVWVHRGERPVGAALVEAVRALEFPSGDVQAFVHGEADFVRELRRLLRMERGIAPARLSVSGYWRRGVDEDGWQASKAEWNRGVSEEEAGSSS</sequence>